<feature type="transmembrane region" description="Helical" evidence="1">
    <location>
        <begin position="214"/>
        <end position="246"/>
    </location>
</feature>
<proteinExistence type="predicted"/>
<keyword evidence="1" id="KW-0812">Transmembrane</keyword>
<dbReference type="EMBL" id="SORZ01000002">
    <property type="protein sequence ID" value="TPW33875.1"/>
    <property type="molecule type" value="Genomic_DNA"/>
</dbReference>
<dbReference type="AlphaFoldDB" id="A0A506UKN2"/>
<organism evidence="2 3">
    <name type="scientific">Oecophyllibacter saccharovorans</name>
    <dbReference type="NCBI Taxonomy" id="2558360"/>
    <lineage>
        <taxon>Bacteria</taxon>
        <taxon>Pseudomonadati</taxon>
        <taxon>Pseudomonadota</taxon>
        <taxon>Alphaproteobacteria</taxon>
        <taxon>Acetobacterales</taxon>
        <taxon>Acetobacteraceae</taxon>
        <taxon>Oecophyllibacter</taxon>
    </lineage>
</organism>
<feature type="transmembrane region" description="Helical" evidence="1">
    <location>
        <begin position="21"/>
        <end position="40"/>
    </location>
</feature>
<evidence type="ECO:0000256" key="1">
    <source>
        <dbReference type="SAM" id="Phobius"/>
    </source>
</evidence>
<feature type="transmembrane region" description="Helical" evidence="1">
    <location>
        <begin position="161"/>
        <end position="194"/>
    </location>
</feature>
<evidence type="ECO:0000313" key="2">
    <source>
        <dbReference type="EMBL" id="TPW33875.1"/>
    </source>
</evidence>
<dbReference type="Proteomes" id="UP000315037">
    <property type="component" value="Unassembled WGS sequence"/>
</dbReference>
<keyword evidence="1" id="KW-0472">Membrane</keyword>
<accession>A0A506UKN2</accession>
<reference evidence="2 3" key="1">
    <citation type="submission" date="2019-03" db="EMBL/GenBank/DDBJ databases">
        <title>The complete genome sequence of Neokomagataea sp. Jb2 NBRC113641.</title>
        <authorList>
            <person name="Chua K.-O."/>
            <person name="Chan K.-G."/>
            <person name="See-Too W.-S."/>
        </authorList>
    </citation>
    <scope>NUCLEOTIDE SEQUENCE [LARGE SCALE GENOMIC DNA]</scope>
    <source>
        <strain evidence="2 3">Jb2</strain>
    </source>
</reference>
<keyword evidence="1" id="KW-1133">Transmembrane helix</keyword>
<dbReference type="RefSeq" id="WP_165600593.1">
    <property type="nucleotide sequence ID" value="NZ_SORZ01000002.1"/>
</dbReference>
<protein>
    <submittedName>
        <fullName evidence="2">Uncharacterized protein</fullName>
    </submittedName>
</protein>
<feature type="transmembrane region" description="Helical" evidence="1">
    <location>
        <begin position="82"/>
        <end position="104"/>
    </location>
</feature>
<name>A0A506UKN2_9PROT</name>
<gene>
    <name evidence="2" type="ORF">E3202_04595</name>
</gene>
<evidence type="ECO:0000313" key="3">
    <source>
        <dbReference type="Proteomes" id="UP000315037"/>
    </source>
</evidence>
<comment type="caution">
    <text evidence="2">The sequence shown here is derived from an EMBL/GenBank/DDBJ whole genome shotgun (WGS) entry which is preliminary data.</text>
</comment>
<sequence length="260" mass="28440">MSSPPSVLLALWQALHRNSTALLTVMFAQILAFGVLNASWGGFLAALATLPAFTGDAVSVVNINQWINQVGQAIVNGPAAYWLWQGIALLAGFGLIIPFCRLLYQRRGLSHEVRAAELHARLTPTAETAQTPTEPAGQQKTALFDSQSGQIFLKRLLRNDFWCLLLLGLVLATLVLLALPWILLDGITLVATLIPADWIPASQLAELQNAYVTFIPVFLALCLSFLLIVAVLLLPLLLLCLAFAFYRRWTLSVALKRLQA</sequence>
<keyword evidence="3" id="KW-1185">Reference proteome</keyword>